<feature type="region of interest" description="Disordered" evidence="1">
    <location>
        <begin position="795"/>
        <end position="835"/>
    </location>
</feature>
<feature type="region of interest" description="Disordered" evidence="1">
    <location>
        <begin position="1113"/>
        <end position="1133"/>
    </location>
</feature>
<feature type="compositionally biased region" description="Polar residues" evidence="1">
    <location>
        <begin position="810"/>
        <end position="835"/>
    </location>
</feature>
<dbReference type="Gene3D" id="1.10.150.50">
    <property type="entry name" value="Transcription Factor, Ets-1"/>
    <property type="match status" value="1"/>
</dbReference>
<feature type="compositionally biased region" description="Polar residues" evidence="1">
    <location>
        <begin position="551"/>
        <end position="561"/>
    </location>
</feature>
<evidence type="ECO:0000313" key="2">
    <source>
        <dbReference type="EMBL" id="GES84658.1"/>
    </source>
</evidence>
<feature type="region of interest" description="Disordered" evidence="1">
    <location>
        <begin position="539"/>
        <end position="587"/>
    </location>
</feature>
<feature type="region of interest" description="Disordered" evidence="1">
    <location>
        <begin position="452"/>
        <end position="472"/>
    </location>
</feature>
<organism evidence="2 3">
    <name type="scientific">Rhizophagus clarus</name>
    <dbReference type="NCBI Taxonomy" id="94130"/>
    <lineage>
        <taxon>Eukaryota</taxon>
        <taxon>Fungi</taxon>
        <taxon>Fungi incertae sedis</taxon>
        <taxon>Mucoromycota</taxon>
        <taxon>Glomeromycotina</taxon>
        <taxon>Glomeromycetes</taxon>
        <taxon>Glomerales</taxon>
        <taxon>Glomeraceae</taxon>
        <taxon>Rhizophagus</taxon>
    </lineage>
</organism>
<proteinExistence type="predicted"/>
<name>A0A8H3LFL5_9GLOM</name>
<dbReference type="Proteomes" id="UP000615446">
    <property type="component" value="Unassembled WGS sequence"/>
</dbReference>
<feature type="compositionally biased region" description="Low complexity" evidence="1">
    <location>
        <begin position="575"/>
        <end position="587"/>
    </location>
</feature>
<evidence type="ECO:0008006" key="4">
    <source>
        <dbReference type="Google" id="ProtNLM"/>
    </source>
</evidence>
<evidence type="ECO:0000313" key="3">
    <source>
        <dbReference type="Proteomes" id="UP000615446"/>
    </source>
</evidence>
<gene>
    <name evidence="2" type="ORF">RCL2_001176300</name>
</gene>
<accession>A0A8H3LFL5</accession>
<comment type="caution">
    <text evidence="2">The sequence shown here is derived from an EMBL/GenBank/DDBJ whole genome shotgun (WGS) entry which is preliminary data.</text>
</comment>
<dbReference type="OrthoDB" id="2436584at2759"/>
<evidence type="ECO:0000256" key="1">
    <source>
        <dbReference type="SAM" id="MobiDB-lite"/>
    </source>
</evidence>
<reference evidence="2" key="1">
    <citation type="submission" date="2019-10" db="EMBL/GenBank/DDBJ databases">
        <title>Conservation and host-specific expression of non-tandemly repeated heterogenous ribosome RNA gene in arbuscular mycorrhizal fungi.</title>
        <authorList>
            <person name="Maeda T."/>
            <person name="Kobayashi Y."/>
            <person name="Nakagawa T."/>
            <person name="Ezawa T."/>
            <person name="Yamaguchi K."/>
            <person name="Bino T."/>
            <person name="Nishimoto Y."/>
            <person name="Shigenobu S."/>
            <person name="Kawaguchi M."/>
        </authorList>
    </citation>
    <scope>NUCLEOTIDE SEQUENCE</scope>
    <source>
        <strain evidence="2">HR1</strain>
    </source>
</reference>
<protein>
    <recommendedName>
        <fullName evidence="4">SAM domain-containing protein</fullName>
    </recommendedName>
</protein>
<dbReference type="EMBL" id="BLAL01000083">
    <property type="protein sequence ID" value="GES84658.1"/>
    <property type="molecule type" value="Genomic_DNA"/>
</dbReference>
<dbReference type="AlphaFoldDB" id="A0A8H3LFL5"/>
<sequence length="1145" mass="130148">MSSETSTPYTPASTSTTVAGNETVSLADEIKKYDTAKLIEYLRGQGLGLSETAIKILEEEEITGRTFFKITKEELERHGMKLGPATALVDFAKDCKEKKLKAFSSYKSLKEVLKKYGIGSDGTDTIPLFSLQTHEIKDSNKHFEHCVENILFRMKHYGSLVLDSLESMRNEYVSTILHTALHIAGDDTGKEFSMRPEYEIIGDECCGRVDYAIKEAENLLCVTEDKVQRSILEGFAQNIKQLESSYETNKKKRKRVDDDDFDYLYGIVTSARDWHFLLYSPGEISQASEVPVTIEFNKKALNKESEEYQTLRNGVKKVNAILLLEHNISIIKFITRMDRIICTTLNAFRESWPDVDTSVWDILAGRIREMLLCPECHEPIFTNPLQKNITILTDRRMIHSVCLECPATKAEEKNDVSQIKASQDIILSNHNADMVEVPIIKEQEVLEPISYPENSTLHNNSRNSLETSSAENDLISNSEIKQQTQDITNLQDVCSIEEVPLGPDISSEKAPLEDREIAFLDEEYKKKVSNEIRQRNREKKLRDLDLPATSDIPSDSTSSEPSDLLPEVTCGNQKSESSISSHPISNNPVLSEQNAKIKAPEIDIQPLIQELLIEPSKEDCIKIVNVEESPVVDQSPAIELAYLFQKTKFAEINTIRAKQDEIMSWYCYRRYFEKRHGEILPGILKNGLKKAYELASGQIYDEMLQYLSGISRVNLRKRTQLTKPIYMLFSEIGEDKIMRIKSYSANKLSKLTDMQIDTIKNHFTTPREKNSRTHVISEMITSDATANAESEVNIPTAPIPSTHVSAKRFNVNSSNDSSRNGSKNKPTSSRTPIPRTNINKMECLYQYAVEHGLDPEKFSIVTEADKKRWAGESFRGILEVDMGFYCGAIERKEDPRKYHKFLTDRERMIGEELLRRGILESRKSTAWLDNLMKEWEKTHTQFIQVFGQASSRDSSSSKKLDTKVEVVPPIPQPNNPTHVQARNKVLKLYPDISFHSKPSDESEDVYRCRTKSSICPSCKTNHKENIVGRYCEGSYLLSCMYKMKGLERSVGRDITQLRVLNRRNEQTSLSYSRLVMDELIRINYADIEDGCRGCMGTFILSLQFITMASEPSSTTIASEPSTSTSEIQTDTSEPSRLEVLALNYL</sequence>
<dbReference type="InterPro" id="IPR013761">
    <property type="entry name" value="SAM/pointed_sf"/>
</dbReference>